<gene>
    <name evidence="3" type="ORF">I6U51_17930</name>
</gene>
<name>A0A934M4S3_9CLOT</name>
<dbReference type="PANTHER" id="PTHR31750">
    <property type="entry name" value="PROTEIN STAY-GREEN 1, CHLOROPLASTIC-RELATED"/>
    <property type="match status" value="1"/>
</dbReference>
<keyword evidence="4" id="KW-1185">Reference proteome</keyword>
<dbReference type="Proteomes" id="UP000622687">
    <property type="component" value="Unassembled WGS sequence"/>
</dbReference>
<evidence type="ECO:0000313" key="4">
    <source>
        <dbReference type="Proteomes" id="UP000622687"/>
    </source>
</evidence>
<accession>A0A934M4S3</accession>
<dbReference type="InterPro" id="IPR024438">
    <property type="entry name" value="Staygreen"/>
</dbReference>
<keyword evidence="1" id="KW-0809">Transit peptide</keyword>
<dbReference type="AlphaFoldDB" id="A0A934M4S3"/>
<protein>
    <submittedName>
        <fullName evidence="3">Staygreen family protein</fullName>
    </submittedName>
</protein>
<feature type="domain" description="Staygreen protein" evidence="2">
    <location>
        <begin position="3"/>
        <end position="147"/>
    </location>
</feature>
<dbReference type="InterPro" id="IPR028994">
    <property type="entry name" value="Integrin_alpha_N"/>
</dbReference>
<sequence length="400" mass="45697">MSKLNPEKLSVEFREGITTTEPIIPRRYTLTHSDITAELFLTIGLTYAYDKINAMRDEVLGEWIKVGDQYFFYVYLYVDGQFGSGTTAIRNYIFRRELPLALEAIRYGDRKFFSAHPELNDAPIIVHFMSTNPQFNRIENWGTFSHYYISSSHRSPKVNPFRQNRYLLDIKIGDVTGDAIPDKVFLYGSKPEGATGVFTDNIIIVIEDGRTNETKTITPAFNSGYNPRLFLGDFTKDKIDDIKISIDSGGSGGYGFFYLYSFKNNNLQEIFNFDKYNEEYKYKVDYADLYKVDVGNVMLNKLFTLDVSHKGYDYVSQYYDEKGKLKKPVQGEVLALGALVPIVNDEKINAYDLLASQRIIGTTNSDTLGYIENLLSWDGEKFVSSRMFASIPGTNLTSLY</sequence>
<dbReference type="EMBL" id="JAEEGB010000026">
    <property type="protein sequence ID" value="MBI6874557.1"/>
    <property type="molecule type" value="Genomic_DNA"/>
</dbReference>
<reference evidence="3" key="1">
    <citation type="submission" date="2020-12" db="EMBL/GenBank/DDBJ databases">
        <title>Clostridium thailandense sp. nov., a novel acetogenic bacterium isolated from peat land soil in Thailand.</title>
        <authorList>
            <person name="Chaikitkaew S."/>
            <person name="Birkeland N.K."/>
        </authorList>
    </citation>
    <scope>NUCLEOTIDE SEQUENCE</scope>
    <source>
        <strain evidence="3">DSM 17425</strain>
    </source>
</reference>
<dbReference type="PANTHER" id="PTHR31750:SF4">
    <property type="entry name" value="LP06106P"/>
    <property type="match status" value="1"/>
</dbReference>
<proteinExistence type="predicted"/>
<comment type="caution">
    <text evidence="3">The sequence shown here is derived from an EMBL/GenBank/DDBJ whole genome shotgun (WGS) entry which is preliminary data.</text>
</comment>
<dbReference type="Pfam" id="PF12638">
    <property type="entry name" value="Staygreen"/>
    <property type="match status" value="1"/>
</dbReference>
<evidence type="ECO:0000313" key="3">
    <source>
        <dbReference type="EMBL" id="MBI6874557.1"/>
    </source>
</evidence>
<evidence type="ECO:0000256" key="1">
    <source>
        <dbReference type="ARBA" id="ARBA00022946"/>
    </source>
</evidence>
<evidence type="ECO:0000259" key="2">
    <source>
        <dbReference type="Pfam" id="PF12638"/>
    </source>
</evidence>
<organism evidence="3 4">
    <name type="scientific">Clostridium aciditolerans</name>
    <dbReference type="NCBI Taxonomy" id="339861"/>
    <lineage>
        <taxon>Bacteria</taxon>
        <taxon>Bacillati</taxon>
        <taxon>Bacillota</taxon>
        <taxon>Clostridia</taxon>
        <taxon>Eubacteriales</taxon>
        <taxon>Clostridiaceae</taxon>
        <taxon>Clostridium</taxon>
    </lineage>
</organism>
<dbReference type="SUPFAM" id="SSF69318">
    <property type="entry name" value="Integrin alpha N-terminal domain"/>
    <property type="match status" value="1"/>
</dbReference>